<evidence type="ECO:0000313" key="5">
    <source>
        <dbReference type="Proteomes" id="UP000254968"/>
    </source>
</evidence>
<feature type="domain" description="Fido" evidence="3">
    <location>
        <begin position="187"/>
        <end position="339"/>
    </location>
</feature>
<dbReference type="PANTHER" id="PTHR13504">
    <property type="entry name" value="FIDO DOMAIN-CONTAINING PROTEIN DDB_G0283145"/>
    <property type="match status" value="1"/>
</dbReference>
<organism evidence="4 5">
    <name type="scientific">Legionella beliardensis</name>
    <dbReference type="NCBI Taxonomy" id="91822"/>
    <lineage>
        <taxon>Bacteria</taxon>
        <taxon>Pseudomonadati</taxon>
        <taxon>Pseudomonadota</taxon>
        <taxon>Gammaproteobacteria</taxon>
        <taxon>Legionellales</taxon>
        <taxon>Legionellaceae</taxon>
        <taxon>Legionella</taxon>
    </lineage>
</organism>
<evidence type="ECO:0000313" key="4">
    <source>
        <dbReference type="EMBL" id="STX29786.1"/>
    </source>
</evidence>
<proteinExistence type="predicted"/>
<keyword evidence="2" id="KW-0547">Nucleotide-binding</keyword>
<dbReference type="Proteomes" id="UP000254968">
    <property type="component" value="Unassembled WGS sequence"/>
</dbReference>
<name>A0A378I509_9GAMM</name>
<evidence type="ECO:0000256" key="2">
    <source>
        <dbReference type="PIRSR" id="PIRSR640198-2"/>
    </source>
</evidence>
<keyword evidence="2" id="KW-0067">ATP-binding</keyword>
<dbReference type="SUPFAM" id="SSF140931">
    <property type="entry name" value="Fic-like"/>
    <property type="match status" value="1"/>
</dbReference>
<protein>
    <submittedName>
        <fullName evidence="4">Filamentation induced by cAMP protein Fic</fullName>
    </submittedName>
</protein>
<dbReference type="AlphaFoldDB" id="A0A378I509"/>
<dbReference type="InterPro" id="IPR003812">
    <property type="entry name" value="Fido"/>
</dbReference>
<sequence length="453" mass="52863">MKIPLSPPNLEKSIKELMKDPSATKIFIEAQRSIQATTEQGEYLHWDKIRHLSPPLNLTSEQWWFFIKIARSALYKKLPFEDKYKNPFVIATPDIMQQKLHLIDRLSGNSIQSPTLTINKNLRDTYVIQSLIEEAITSSQLEGASTTRQIAKEMLRARRKPTNLSERMIFNNYEAMQFVREVRDIPLTKEIILELQGTLTKDTLDNPKAIGCLRKSDDIRIWDNTDKILHVPPNFYELDERIQKICDFANSKEDDYKFFLHPVIKAILLHFMLAYDHPFEDGNGRTARALFYWSMANQGYWLMEFISISQIIKKSPIRYALAYLHTETDSNDVTYFAIQQLDIILKAIEYLHEFINEKGRKTRETEKLIYTNQSLKNQLNHRQIALIMHALKHPKTQYLIETHRQSHNITYQTARTDLLELGELGLLIKQKIGKAFVFIVPTNLETRIAGQAL</sequence>
<dbReference type="Gene3D" id="1.10.3290.10">
    <property type="entry name" value="Fido-like domain"/>
    <property type="match status" value="1"/>
</dbReference>
<accession>A0A378I509</accession>
<dbReference type="OrthoDB" id="9807853at2"/>
<dbReference type="EMBL" id="UGNV01000001">
    <property type="protein sequence ID" value="STX29786.1"/>
    <property type="molecule type" value="Genomic_DNA"/>
</dbReference>
<evidence type="ECO:0000259" key="3">
    <source>
        <dbReference type="PROSITE" id="PS51459"/>
    </source>
</evidence>
<evidence type="ECO:0000256" key="1">
    <source>
        <dbReference type="PIRSR" id="PIRSR640198-1"/>
    </source>
</evidence>
<dbReference type="InterPro" id="IPR036597">
    <property type="entry name" value="Fido-like_dom_sf"/>
</dbReference>
<dbReference type="PANTHER" id="PTHR13504:SF38">
    <property type="entry name" value="FIDO DOMAIN-CONTAINING PROTEIN"/>
    <property type="match status" value="1"/>
</dbReference>
<feature type="binding site" evidence="2">
    <location>
        <begin position="281"/>
        <end position="288"/>
    </location>
    <ligand>
        <name>ATP</name>
        <dbReference type="ChEBI" id="CHEBI:30616"/>
    </ligand>
</feature>
<gene>
    <name evidence="4" type="ORF">NCTC13315_02338</name>
</gene>
<reference evidence="4 5" key="1">
    <citation type="submission" date="2018-06" db="EMBL/GenBank/DDBJ databases">
        <authorList>
            <consortium name="Pathogen Informatics"/>
            <person name="Doyle S."/>
        </authorList>
    </citation>
    <scope>NUCLEOTIDE SEQUENCE [LARGE SCALE GENOMIC DNA]</scope>
    <source>
        <strain evidence="4 5">NCTC13315</strain>
    </source>
</reference>
<dbReference type="GO" id="GO:0005524">
    <property type="term" value="F:ATP binding"/>
    <property type="evidence" value="ECO:0007669"/>
    <property type="project" value="UniProtKB-KW"/>
</dbReference>
<dbReference type="InterPro" id="IPR040198">
    <property type="entry name" value="Fido_containing"/>
</dbReference>
<dbReference type="Pfam" id="PF02661">
    <property type="entry name" value="Fic"/>
    <property type="match status" value="1"/>
</dbReference>
<dbReference type="PROSITE" id="PS51459">
    <property type="entry name" value="FIDO"/>
    <property type="match status" value="1"/>
</dbReference>
<keyword evidence="5" id="KW-1185">Reference proteome</keyword>
<feature type="active site" evidence="1">
    <location>
        <position position="277"/>
    </location>
</feature>